<keyword evidence="7" id="KW-0346">Stress response</keyword>
<dbReference type="EMBL" id="FNUK01000007">
    <property type="protein sequence ID" value="SEF68230.1"/>
    <property type="molecule type" value="Genomic_DNA"/>
</dbReference>
<sequence>MEKLSFKELNLSKEILKAIEDLGFEEATPIQSKAIPTALQGKDIIGQAQTGTGKTVAFGIPAIQIIDTNVNKIQSIILCPTRELAIQVSEELKKLSKYIKQLNILPIYGGQSIERQIKALKNGAHIIIGTPGRIIDHINRGTLKLDDVRMFILDEADEMLNMGFIEDIEYILQKTPKDKQTLLFSATMPGPILDLAKKYLKNPEYIKVVHKELTVPTIEQYYFEVKEKDKIEVLSRLLDIYNPNLALVFCNTKKRVDEVVTSLQARGYNAGALHGDMKQPQRDKVMLKFRTGQIDILVATDVAARGIDVENVDVVFNFDVPQDEEYYVHRIGRTGRAGRYGRAFTFVSGKEIYKLRDIQKYTKTKIKLEKIPTLHDVEESKASLIIDKVKRIINEDNLERYIDIIERIINEEYTSLDVAAALLKIIINQDKRFEDIDDNKVDFESGMVRLFINVGRNHKISPKDIVGAIADKVKLPGDLIGRIDIYDKFSFVEVPVEYAKEVLEIMKDNTIKGKRINIEIAKSK</sequence>
<dbReference type="GO" id="GO:0009409">
    <property type="term" value="P:response to cold"/>
    <property type="evidence" value="ECO:0007669"/>
    <property type="project" value="TreeGrafter"/>
</dbReference>
<dbReference type="PROSITE" id="PS00039">
    <property type="entry name" value="DEAD_ATP_HELICASE"/>
    <property type="match status" value="1"/>
</dbReference>
<dbReference type="InterPro" id="IPR001650">
    <property type="entry name" value="Helicase_C-like"/>
</dbReference>
<dbReference type="Pfam" id="PF03880">
    <property type="entry name" value="DbpA"/>
    <property type="match status" value="1"/>
</dbReference>
<evidence type="ECO:0000256" key="1">
    <source>
        <dbReference type="ARBA" id="ARBA00012552"/>
    </source>
</evidence>
<dbReference type="GO" id="GO:0003724">
    <property type="term" value="F:RNA helicase activity"/>
    <property type="evidence" value="ECO:0007669"/>
    <property type="project" value="UniProtKB-EC"/>
</dbReference>
<dbReference type="OrthoDB" id="9805696at2"/>
<dbReference type="Gene3D" id="3.30.70.330">
    <property type="match status" value="1"/>
</dbReference>
<dbReference type="CDD" id="cd12252">
    <property type="entry name" value="RRM_DbpA"/>
    <property type="match status" value="1"/>
</dbReference>
<dbReference type="SMART" id="SM00487">
    <property type="entry name" value="DEXDc"/>
    <property type="match status" value="1"/>
</dbReference>
<name>A0A1H5TZQ4_9CLOT</name>
<dbReference type="GO" id="GO:0005840">
    <property type="term" value="C:ribosome"/>
    <property type="evidence" value="ECO:0007669"/>
    <property type="project" value="TreeGrafter"/>
</dbReference>
<dbReference type="PROSITE" id="PS51195">
    <property type="entry name" value="Q_MOTIF"/>
    <property type="match status" value="1"/>
</dbReference>
<evidence type="ECO:0000256" key="2">
    <source>
        <dbReference type="ARBA" id="ARBA00022490"/>
    </source>
</evidence>
<dbReference type="GO" id="GO:0016787">
    <property type="term" value="F:hydrolase activity"/>
    <property type="evidence" value="ECO:0007669"/>
    <property type="project" value="UniProtKB-KW"/>
</dbReference>
<dbReference type="Pfam" id="PF00270">
    <property type="entry name" value="DEAD"/>
    <property type="match status" value="1"/>
</dbReference>
<keyword evidence="6 12" id="KW-0067">ATP-binding</keyword>
<dbReference type="Pfam" id="PF25399">
    <property type="entry name" value="DeaD_dimer"/>
    <property type="match status" value="1"/>
</dbReference>
<protein>
    <recommendedName>
        <fullName evidence="10">ATP-dependent RNA helicase CshA</fullName>
        <ecNumber evidence="1">3.6.4.13</ecNumber>
    </recommendedName>
</protein>
<evidence type="ECO:0000256" key="10">
    <source>
        <dbReference type="ARBA" id="ARBA00067932"/>
    </source>
</evidence>
<dbReference type="EC" id="3.6.4.13" evidence="1"/>
<dbReference type="PROSITE" id="PS51194">
    <property type="entry name" value="HELICASE_CTER"/>
    <property type="match status" value="1"/>
</dbReference>
<dbReference type="GO" id="GO:0005524">
    <property type="term" value="F:ATP binding"/>
    <property type="evidence" value="ECO:0007669"/>
    <property type="project" value="UniProtKB-KW"/>
</dbReference>
<gene>
    <name evidence="16" type="ORF">SAMN05660865_00752</name>
</gene>
<comment type="catalytic activity">
    <reaction evidence="9">
        <text>ATP + H2O = ADP + phosphate + H(+)</text>
        <dbReference type="Rhea" id="RHEA:13065"/>
        <dbReference type="ChEBI" id="CHEBI:15377"/>
        <dbReference type="ChEBI" id="CHEBI:15378"/>
        <dbReference type="ChEBI" id="CHEBI:30616"/>
        <dbReference type="ChEBI" id="CHEBI:43474"/>
        <dbReference type="ChEBI" id="CHEBI:456216"/>
        <dbReference type="EC" id="3.6.4.13"/>
    </reaction>
</comment>
<evidence type="ECO:0000256" key="5">
    <source>
        <dbReference type="ARBA" id="ARBA00022806"/>
    </source>
</evidence>
<evidence type="ECO:0000256" key="3">
    <source>
        <dbReference type="ARBA" id="ARBA00022741"/>
    </source>
</evidence>
<dbReference type="InterPro" id="IPR014014">
    <property type="entry name" value="RNA_helicase_DEAD_Q_motif"/>
</dbReference>
<evidence type="ECO:0000256" key="7">
    <source>
        <dbReference type="ARBA" id="ARBA00023016"/>
    </source>
</evidence>
<dbReference type="GO" id="GO:0005829">
    <property type="term" value="C:cytosol"/>
    <property type="evidence" value="ECO:0007669"/>
    <property type="project" value="TreeGrafter"/>
</dbReference>
<keyword evidence="4 12" id="KW-0378">Hydrolase</keyword>
<feature type="domain" description="DEAD-box RNA helicase Q" evidence="15">
    <location>
        <begin position="4"/>
        <end position="32"/>
    </location>
</feature>
<dbReference type="RefSeq" id="WP_103895754.1">
    <property type="nucleotide sequence ID" value="NZ_FNUK01000007.1"/>
</dbReference>
<evidence type="ECO:0000259" key="15">
    <source>
        <dbReference type="PROSITE" id="PS51195"/>
    </source>
</evidence>
<dbReference type="GO" id="GO:0033592">
    <property type="term" value="F:RNA strand annealing activity"/>
    <property type="evidence" value="ECO:0007669"/>
    <property type="project" value="TreeGrafter"/>
</dbReference>
<dbReference type="InterPro" id="IPR057325">
    <property type="entry name" value="DeaD_dimer"/>
</dbReference>
<evidence type="ECO:0000259" key="14">
    <source>
        <dbReference type="PROSITE" id="PS51194"/>
    </source>
</evidence>
<proteinExistence type="inferred from homology"/>
<dbReference type="InterPro" id="IPR005580">
    <property type="entry name" value="DbpA/CsdA_RNA-bd_dom"/>
</dbReference>
<evidence type="ECO:0000256" key="6">
    <source>
        <dbReference type="ARBA" id="ARBA00022840"/>
    </source>
</evidence>
<evidence type="ECO:0000256" key="11">
    <source>
        <dbReference type="PROSITE-ProRule" id="PRU00552"/>
    </source>
</evidence>
<evidence type="ECO:0000313" key="16">
    <source>
        <dbReference type="EMBL" id="SEF68230.1"/>
    </source>
</evidence>
<dbReference type="CDD" id="cd18787">
    <property type="entry name" value="SF2_C_DEAD"/>
    <property type="match status" value="1"/>
</dbReference>
<dbReference type="CDD" id="cd00268">
    <property type="entry name" value="DEADc"/>
    <property type="match status" value="1"/>
</dbReference>
<dbReference type="InterPro" id="IPR011545">
    <property type="entry name" value="DEAD/DEAH_box_helicase_dom"/>
</dbReference>
<evidence type="ECO:0000256" key="4">
    <source>
        <dbReference type="ARBA" id="ARBA00022801"/>
    </source>
</evidence>
<evidence type="ECO:0000256" key="9">
    <source>
        <dbReference type="ARBA" id="ARBA00047984"/>
    </source>
</evidence>
<keyword evidence="17" id="KW-1185">Reference proteome</keyword>
<reference evidence="17" key="1">
    <citation type="submission" date="2016-10" db="EMBL/GenBank/DDBJ databases">
        <authorList>
            <person name="Varghese N."/>
            <person name="Submissions S."/>
        </authorList>
    </citation>
    <scope>NUCLEOTIDE SEQUENCE [LARGE SCALE GENOMIC DNA]</scope>
    <source>
        <strain evidence="17">DSM 5463</strain>
    </source>
</reference>
<evidence type="ECO:0000256" key="8">
    <source>
        <dbReference type="ARBA" id="ARBA00038437"/>
    </source>
</evidence>
<keyword evidence="3 12" id="KW-0547">Nucleotide-binding</keyword>
<dbReference type="InterPro" id="IPR044742">
    <property type="entry name" value="DEAD/DEAH_RhlB"/>
</dbReference>
<dbReference type="PANTHER" id="PTHR47963:SF5">
    <property type="entry name" value="DEAD-BOX ATP-DEPENDENT RNA HELICASE CSHA"/>
    <property type="match status" value="1"/>
</dbReference>
<dbReference type="SMART" id="SM00490">
    <property type="entry name" value="HELICc"/>
    <property type="match status" value="1"/>
</dbReference>
<feature type="domain" description="Helicase ATP-binding" evidence="13">
    <location>
        <begin position="35"/>
        <end position="206"/>
    </location>
</feature>
<dbReference type="InterPro" id="IPR027417">
    <property type="entry name" value="P-loop_NTPase"/>
</dbReference>
<dbReference type="FunFam" id="3.40.50.300:FF:000108">
    <property type="entry name" value="ATP-dependent RNA helicase RhlE"/>
    <property type="match status" value="1"/>
</dbReference>
<evidence type="ECO:0000256" key="12">
    <source>
        <dbReference type="RuleBase" id="RU000492"/>
    </source>
</evidence>
<keyword evidence="5 12" id="KW-0347">Helicase</keyword>
<comment type="similarity">
    <text evidence="8 12">Belongs to the DEAD box helicase family.</text>
</comment>
<dbReference type="PANTHER" id="PTHR47963">
    <property type="entry name" value="DEAD-BOX ATP-DEPENDENT RNA HELICASE 47, MITOCHONDRIAL"/>
    <property type="match status" value="1"/>
</dbReference>
<organism evidence="16 17">
    <name type="scientific">Caloramator fervidus</name>
    <dbReference type="NCBI Taxonomy" id="29344"/>
    <lineage>
        <taxon>Bacteria</taxon>
        <taxon>Bacillati</taxon>
        <taxon>Bacillota</taxon>
        <taxon>Clostridia</taxon>
        <taxon>Eubacteriales</taxon>
        <taxon>Clostridiaceae</taxon>
        <taxon>Caloramator</taxon>
    </lineage>
</organism>
<dbReference type="InterPro" id="IPR012677">
    <property type="entry name" value="Nucleotide-bd_a/b_plait_sf"/>
</dbReference>
<dbReference type="SUPFAM" id="SSF52540">
    <property type="entry name" value="P-loop containing nucleoside triphosphate hydrolases"/>
    <property type="match status" value="1"/>
</dbReference>
<evidence type="ECO:0000259" key="13">
    <source>
        <dbReference type="PROSITE" id="PS51192"/>
    </source>
</evidence>
<feature type="domain" description="Helicase C-terminal" evidence="14">
    <location>
        <begin position="217"/>
        <end position="378"/>
    </location>
</feature>
<dbReference type="PROSITE" id="PS51192">
    <property type="entry name" value="HELICASE_ATP_BIND_1"/>
    <property type="match status" value="1"/>
</dbReference>
<evidence type="ECO:0000313" key="17">
    <source>
        <dbReference type="Proteomes" id="UP000242850"/>
    </source>
</evidence>
<keyword evidence="2" id="KW-0963">Cytoplasm</keyword>
<feature type="short sequence motif" description="Q motif" evidence="11">
    <location>
        <begin position="4"/>
        <end position="32"/>
    </location>
</feature>
<dbReference type="InterPro" id="IPR000629">
    <property type="entry name" value="RNA-helicase_DEAD-box_CS"/>
</dbReference>
<dbReference type="Pfam" id="PF00271">
    <property type="entry name" value="Helicase_C"/>
    <property type="match status" value="1"/>
</dbReference>
<dbReference type="AlphaFoldDB" id="A0A1H5TZQ4"/>
<dbReference type="Gene3D" id="3.40.50.300">
    <property type="entry name" value="P-loop containing nucleotide triphosphate hydrolases"/>
    <property type="match status" value="2"/>
</dbReference>
<dbReference type="InterPro" id="IPR014001">
    <property type="entry name" value="Helicase_ATP-bd"/>
</dbReference>
<dbReference type="InterPro" id="IPR050547">
    <property type="entry name" value="DEAD_box_RNA_helicases"/>
</dbReference>
<accession>A0A1H5TZQ4</accession>
<dbReference type="Proteomes" id="UP000242850">
    <property type="component" value="Unassembled WGS sequence"/>
</dbReference>